<geneLocation type="plasmid" evidence="2 3">
    <name>lp17</name>
</geneLocation>
<evidence type="ECO:0000313" key="3">
    <source>
        <dbReference type="Proteomes" id="UP001301963"/>
    </source>
</evidence>
<dbReference type="EMBL" id="CP132470">
    <property type="protein sequence ID" value="XPK47090.1"/>
    <property type="molecule type" value="Genomic_DNA"/>
</dbReference>
<evidence type="ECO:0000313" key="2">
    <source>
        <dbReference type="EMBL" id="XPK47090.1"/>
    </source>
</evidence>
<dbReference type="Gene3D" id="3.40.50.300">
    <property type="entry name" value="P-loop containing nucleotide triphosphate hydrolases"/>
    <property type="match status" value="1"/>
</dbReference>
<feature type="domain" description="SF4 helicase" evidence="1">
    <location>
        <begin position="1"/>
        <end position="55"/>
    </location>
</feature>
<dbReference type="InterPro" id="IPR007694">
    <property type="entry name" value="DNA_helicase_DnaB-like_C"/>
</dbReference>
<organism evidence="2 3">
    <name type="scientific">Borreliella lusitaniae</name>
    <dbReference type="NCBI Taxonomy" id="100177"/>
    <lineage>
        <taxon>Bacteria</taxon>
        <taxon>Pseudomonadati</taxon>
        <taxon>Spirochaetota</taxon>
        <taxon>Spirochaetia</taxon>
        <taxon>Spirochaetales</taxon>
        <taxon>Borreliaceae</taxon>
        <taxon>Borreliella</taxon>
    </lineage>
</organism>
<keyword evidence="3" id="KW-1185">Reference proteome</keyword>
<sequence>MIAARPSISKAAFSFNIANNICIKQNLSVGFFTFEMSNKSIMRRLISLNSNILMS</sequence>
<dbReference type="PROSITE" id="PS51199">
    <property type="entry name" value="SF4_HELICASE"/>
    <property type="match status" value="1"/>
</dbReference>
<proteinExistence type="predicted"/>
<name>A0ABZ3JD13_9SPIR</name>
<dbReference type="Proteomes" id="UP001301963">
    <property type="component" value="Plasmid lp17"/>
</dbReference>
<dbReference type="PANTHER" id="PTHR30153:SF2">
    <property type="entry name" value="REPLICATIVE DNA HELICASE"/>
    <property type="match status" value="1"/>
</dbReference>
<dbReference type="PANTHER" id="PTHR30153">
    <property type="entry name" value="REPLICATIVE DNA HELICASE DNAB"/>
    <property type="match status" value="1"/>
</dbReference>
<accession>A0ABZ3JD13</accession>
<keyword evidence="2" id="KW-0614">Plasmid</keyword>
<evidence type="ECO:0000259" key="1">
    <source>
        <dbReference type="PROSITE" id="PS51199"/>
    </source>
</evidence>
<protein>
    <submittedName>
        <fullName evidence="2">DnaB-like helicase C-terminal domain-containing protein</fullName>
    </submittedName>
</protein>
<dbReference type="RefSeq" id="WP_418904971.1">
    <property type="nucleotide sequence ID" value="NZ_CP132470.1"/>
</dbReference>
<dbReference type="Pfam" id="PF03796">
    <property type="entry name" value="DnaB_C"/>
    <property type="match status" value="1"/>
</dbReference>
<dbReference type="InterPro" id="IPR027417">
    <property type="entry name" value="P-loop_NTPase"/>
</dbReference>
<reference evidence="2" key="1">
    <citation type="submission" date="2023-07" db="EMBL/GenBank/DDBJ databases">
        <title>Genome sequencing of multiple Borrelia sensu lato isolates.</title>
        <authorList>
            <person name="Mongodin E.F."/>
            <person name="Rudenko N."/>
            <person name="Fraser C.M."/>
            <person name="Schutzer S."/>
            <person name="Luft B."/>
            <person name="Morgan R."/>
            <person name="Chastens S."/>
            <person name="Qiu W."/>
        </authorList>
    </citation>
    <scope>NUCLEOTIDE SEQUENCE [LARGE SCALE GENOMIC DNA]</scope>
    <source>
        <strain evidence="2">PotiB3</strain>
    </source>
</reference>
<gene>
    <name evidence="2" type="ORF">QIA44_04970</name>
</gene>